<reference evidence="1 2" key="1">
    <citation type="journal article" date="2021" name="Front. Microbiol.">
        <title>Aerobic Denitrification and Heterotrophic Sulfur Oxidation in the Genus Halomonas Revealed by Six Novel Species Characterizations and Genome-Based Analysis.</title>
        <authorList>
            <person name="Wang L."/>
            <person name="Shao Z."/>
        </authorList>
    </citation>
    <scope>NUCLEOTIDE SEQUENCE [LARGE SCALE GENOMIC DNA]</scope>
    <source>
        <strain evidence="1 2">MCCC 1A11059</strain>
    </source>
</reference>
<evidence type="ECO:0000313" key="1">
    <source>
        <dbReference type="EMBL" id="QTP54678.1"/>
    </source>
</evidence>
<keyword evidence="2" id="KW-1185">Reference proteome</keyword>
<organism evidence="1 2">
    <name type="scientific">Billgrantia sulfidoxydans</name>
    <dbReference type="NCBI Taxonomy" id="2733484"/>
    <lineage>
        <taxon>Bacteria</taxon>
        <taxon>Pseudomonadati</taxon>
        <taxon>Pseudomonadota</taxon>
        <taxon>Gammaproteobacteria</taxon>
        <taxon>Oceanospirillales</taxon>
        <taxon>Halomonadaceae</taxon>
        <taxon>Billgrantia</taxon>
    </lineage>
</organism>
<name>A0ABX7W3A6_9GAMM</name>
<proteinExistence type="predicted"/>
<gene>
    <name evidence="1" type="ORF">HNO51_08265</name>
</gene>
<dbReference type="EMBL" id="CP053381">
    <property type="protein sequence ID" value="QTP54678.1"/>
    <property type="molecule type" value="Genomic_DNA"/>
</dbReference>
<evidence type="ECO:0000313" key="2">
    <source>
        <dbReference type="Proteomes" id="UP000671868"/>
    </source>
</evidence>
<sequence>MNIHAQFHDDKPSSRELVERYCAATENGKFQETTTHIAKDFGIPQHRLAATVREVATLTRDDIQCIVCGAYYPVANRNDMTQNASVIKRGSDWICGRCQEDAKQQEAEELEESLWESLHDYQRIGNDVNSLPVEQSVRLLALLKHSADESLTQIHPVSHNRIDTLAASENHEIDLASSLLAARVIAISPYSPAGTVEINQEAHGHRYHPRHVAWELTTYPDAEAALIMVGGIDGPAVYRKLDERLSSTAFLEAHQDAVREIAHRAAKEEVLAYLELCLTERGLPFRVGEKTEHVLTIAMQNYSIGQVFAIIWRAARSASDYLVRSGCPKRQAANVVPGAMESFMQRALGNGWNVDPFKRPGKQAQSVLSRVVFNQILGLPDGAFSFNLPVSQIVDQQIAQRLDDAGEPNTSLDPVPSS</sequence>
<dbReference type="Proteomes" id="UP000671868">
    <property type="component" value="Chromosome"/>
</dbReference>
<accession>A0ABX7W3A6</accession>
<protein>
    <submittedName>
        <fullName evidence="1">Uncharacterized protein</fullName>
    </submittedName>
</protein>
<dbReference type="RefSeq" id="WP_209538923.1">
    <property type="nucleotide sequence ID" value="NZ_CP053381.1"/>
</dbReference>